<keyword evidence="2" id="KW-1185">Reference proteome</keyword>
<dbReference type="Proteomes" id="UP000504634">
    <property type="component" value="Unplaced"/>
</dbReference>
<dbReference type="RefSeq" id="XP_030372153.1">
    <property type="nucleotide sequence ID" value="XM_030516293.1"/>
</dbReference>
<name>A0A6J2TAM0_DROLE</name>
<accession>A0A6J2TAM0</accession>
<feature type="transmembrane region" description="Helical" evidence="1">
    <location>
        <begin position="122"/>
        <end position="144"/>
    </location>
</feature>
<reference evidence="3" key="1">
    <citation type="submission" date="2025-08" db="UniProtKB">
        <authorList>
            <consortium name="RefSeq"/>
        </authorList>
    </citation>
    <scope>IDENTIFICATION</scope>
    <source>
        <strain evidence="3">11010-0011.00</strain>
        <tissue evidence="3">Whole body</tissue>
    </source>
</reference>
<gene>
    <name evidence="3" type="primary">LOC115622371</name>
</gene>
<proteinExistence type="predicted"/>
<keyword evidence="1" id="KW-0812">Transmembrane</keyword>
<keyword evidence="1" id="KW-1133">Transmembrane helix</keyword>
<sequence length="153" mass="17513">MRRWTIYLILLGACWIILLRPSLHLYRESGHYKLGVAINNVFATFGEANIYTLPAALIFKLRSRHLVVGEAGHIHSLNWVFMLPYLLHCIHSYVSSVQHVFSLIADQSVVAAENYGPIYMKIIMMFGMQLLSALEIAYVLFYGVPQQEEQVVE</sequence>
<evidence type="ECO:0000256" key="1">
    <source>
        <dbReference type="SAM" id="Phobius"/>
    </source>
</evidence>
<organism evidence="2 3">
    <name type="scientific">Drosophila lebanonensis</name>
    <name type="common">Fruit fly</name>
    <name type="synonym">Scaptodrosophila lebanonensis</name>
    <dbReference type="NCBI Taxonomy" id="7225"/>
    <lineage>
        <taxon>Eukaryota</taxon>
        <taxon>Metazoa</taxon>
        <taxon>Ecdysozoa</taxon>
        <taxon>Arthropoda</taxon>
        <taxon>Hexapoda</taxon>
        <taxon>Insecta</taxon>
        <taxon>Pterygota</taxon>
        <taxon>Neoptera</taxon>
        <taxon>Endopterygota</taxon>
        <taxon>Diptera</taxon>
        <taxon>Brachycera</taxon>
        <taxon>Muscomorpha</taxon>
        <taxon>Ephydroidea</taxon>
        <taxon>Drosophilidae</taxon>
        <taxon>Scaptodrosophila</taxon>
    </lineage>
</organism>
<evidence type="ECO:0000313" key="3">
    <source>
        <dbReference type="RefSeq" id="XP_030372153.1"/>
    </source>
</evidence>
<dbReference type="AlphaFoldDB" id="A0A6J2TAM0"/>
<evidence type="ECO:0000313" key="2">
    <source>
        <dbReference type="Proteomes" id="UP000504634"/>
    </source>
</evidence>
<dbReference type="GeneID" id="115622371"/>
<protein>
    <submittedName>
        <fullName evidence="3">Uncharacterized protein LOC115622371</fullName>
    </submittedName>
</protein>
<keyword evidence="1" id="KW-0472">Membrane</keyword>
<dbReference type="OrthoDB" id="7862102at2759"/>
<feature type="transmembrane region" description="Helical" evidence="1">
    <location>
        <begin position="6"/>
        <end position="23"/>
    </location>
</feature>